<feature type="compositionally biased region" description="Acidic residues" evidence="1">
    <location>
        <begin position="365"/>
        <end position="378"/>
    </location>
</feature>
<evidence type="ECO:0000313" key="2">
    <source>
        <dbReference type="EMBL" id="OSX77648.1"/>
    </source>
</evidence>
<evidence type="ECO:0000256" key="1">
    <source>
        <dbReference type="SAM" id="MobiDB-lite"/>
    </source>
</evidence>
<dbReference type="AlphaFoldDB" id="A0A1X6P9X2"/>
<protein>
    <submittedName>
        <fullName evidence="2">Uncharacterized protein</fullName>
    </submittedName>
</protein>
<feature type="compositionally biased region" description="Low complexity" evidence="1">
    <location>
        <begin position="148"/>
        <end position="175"/>
    </location>
</feature>
<feature type="region of interest" description="Disordered" evidence="1">
    <location>
        <begin position="606"/>
        <end position="637"/>
    </location>
</feature>
<dbReference type="EMBL" id="KV918832">
    <property type="protein sequence ID" value="OSX77648.1"/>
    <property type="molecule type" value="Genomic_DNA"/>
</dbReference>
<feature type="region of interest" description="Disordered" evidence="1">
    <location>
        <begin position="358"/>
        <end position="378"/>
    </location>
</feature>
<sequence>MVGKSEAGCADAHSGRREVLDIVELQLQAARHRENGASRAFLDHLAADTSTVAIVPALAAVHGLGTGSLRLYDIFGFYMLHVMKLGVIRVLAKMIPALLKVLCKGGFARWGPWKKTVVAMSERSRHMSRISNASIVAPGYLGLRAQTDTEASSTDSNDAASVASSDAPGDSSDATYSDAGTDDTLSGGGEAEDDAPVPSVSDREREYKDLFGAMPTHDSVLEVVCLAASLMGKLRGDKKEEKYSMTQSESEELANDAYSFVTKYVRVLFGPVNTTKMHTLAYHLLDELLLPSDIADKTPATGAQDELSGRARAAESGDEGLAAADVGSAADRAAPGGPARGTFDGVEAADKDAAMELDFGGGQSDEAEAVASDEDDEDEIEVQDVEENAGADGAAAGPSPCAATELSMDGVELAIERKRCRVSGRRLTVRNAAAADDGRLQLLPTLLNATAAQQLVVVNTFKIEAMLPWRSKPVRQLVRAARVLGKAPSRPTTASRTQTLVRHVPAPHALLLWLAAAAVAAEMVMHGSATPAVPGAAEAAALPPPPRRFGALRGEGAGRRLCRRGGAGGAGGGAASAAADAAIVAAADATAADAAPSATGIAATLASHSPSDSCHAMGGAPPHRRRRRRAPPGSHPPLRRRVLVVAVAIATVAAMTTPPAAVAGVAYHAAAAAAARDAAATPSGVHLSLDAGATRCFTDEMPTGRAMTALLRVTAAHGRHGGGRAAAHSHGGDHGVRVAVHTLDGATLYACPLSGGSANTGGGGPFSWTNPPLCRGSHSGVDEEEGLPKKLSQHSCPFVTLVHILRRLCLFCTSS</sequence>
<accession>A0A1X6P9X2</accession>
<gene>
    <name evidence="2" type="ORF">BU14_0141s0031</name>
</gene>
<reference evidence="2 3" key="1">
    <citation type="submission" date="2017-03" db="EMBL/GenBank/DDBJ databases">
        <title>WGS assembly of Porphyra umbilicalis.</title>
        <authorList>
            <person name="Brawley S.H."/>
            <person name="Blouin N.A."/>
            <person name="Ficko-Blean E."/>
            <person name="Wheeler G.L."/>
            <person name="Lohr M."/>
            <person name="Goodson H.V."/>
            <person name="Jenkins J.W."/>
            <person name="Blaby-Haas C.E."/>
            <person name="Helliwell K.E."/>
            <person name="Chan C."/>
            <person name="Marriage T."/>
            <person name="Bhattacharya D."/>
            <person name="Klein A.S."/>
            <person name="Badis Y."/>
            <person name="Brodie J."/>
            <person name="Cao Y."/>
            <person name="Collen J."/>
            <person name="Dittami S.M."/>
            <person name="Gachon C.M."/>
            <person name="Green B.R."/>
            <person name="Karpowicz S."/>
            <person name="Kim J.W."/>
            <person name="Kudahl U."/>
            <person name="Lin S."/>
            <person name="Michel G."/>
            <person name="Mittag M."/>
            <person name="Olson B.J."/>
            <person name="Pangilinan J."/>
            <person name="Peng Y."/>
            <person name="Qiu H."/>
            <person name="Shu S."/>
            <person name="Singer J.T."/>
            <person name="Smith A.G."/>
            <person name="Sprecher B.N."/>
            <person name="Wagner V."/>
            <person name="Wang W."/>
            <person name="Wang Z.-Y."/>
            <person name="Yan J."/>
            <person name="Yarish C."/>
            <person name="Zoeuner-Riek S."/>
            <person name="Zhuang Y."/>
            <person name="Zou Y."/>
            <person name="Lindquist E.A."/>
            <person name="Grimwood J."/>
            <person name="Barry K."/>
            <person name="Rokhsar D.S."/>
            <person name="Schmutz J."/>
            <person name="Stiller J.W."/>
            <person name="Grossman A.R."/>
            <person name="Prochnik S.E."/>
        </authorList>
    </citation>
    <scope>NUCLEOTIDE SEQUENCE [LARGE SCALE GENOMIC DNA]</scope>
    <source>
        <strain evidence="2">4086291</strain>
    </source>
</reference>
<feature type="region of interest" description="Disordered" evidence="1">
    <location>
        <begin position="300"/>
        <end position="321"/>
    </location>
</feature>
<organism evidence="2 3">
    <name type="scientific">Porphyra umbilicalis</name>
    <name type="common">Purple laver</name>
    <name type="synonym">Red alga</name>
    <dbReference type="NCBI Taxonomy" id="2786"/>
    <lineage>
        <taxon>Eukaryota</taxon>
        <taxon>Rhodophyta</taxon>
        <taxon>Bangiophyceae</taxon>
        <taxon>Bangiales</taxon>
        <taxon>Bangiaceae</taxon>
        <taxon>Porphyra</taxon>
    </lineage>
</organism>
<dbReference type="Proteomes" id="UP000218209">
    <property type="component" value="Unassembled WGS sequence"/>
</dbReference>
<feature type="region of interest" description="Disordered" evidence="1">
    <location>
        <begin position="147"/>
        <end position="202"/>
    </location>
</feature>
<proteinExistence type="predicted"/>
<name>A0A1X6P9X2_PORUM</name>
<keyword evidence="3" id="KW-1185">Reference proteome</keyword>
<evidence type="ECO:0000313" key="3">
    <source>
        <dbReference type="Proteomes" id="UP000218209"/>
    </source>
</evidence>